<dbReference type="InterPro" id="IPR044831">
    <property type="entry name" value="Ccp1-like"/>
</dbReference>
<keyword evidence="5" id="KW-0479">Metal-binding</keyword>
<dbReference type="GO" id="GO:0046872">
    <property type="term" value="F:metal ion binding"/>
    <property type="evidence" value="ECO:0007669"/>
    <property type="project" value="UniProtKB-UniRule"/>
</dbReference>
<reference evidence="10 11" key="1">
    <citation type="journal article" date="2019" name="Sci. Rep.">
        <title>Comparative genomics of chytrid fungi reveal insights into the obligate biotrophic and pathogenic lifestyle of Synchytrium endobioticum.</title>
        <authorList>
            <person name="van de Vossenberg B.T.L.H."/>
            <person name="Warris S."/>
            <person name="Nguyen H.D.T."/>
            <person name="van Gent-Pelzer M.P.E."/>
            <person name="Joly D.L."/>
            <person name="van de Geest H.C."/>
            <person name="Bonants P.J.M."/>
            <person name="Smith D.S."/>
            <person name="Levesque C.A."/>
            <person name="van der Lee T.A.J."/>
        </authorList>
    </citation>
    <scope>NUCLEOTIDE SEQUENCE [LARGE SCALE GENOMIC DNA]</scope>
    <source>
        <strain evidence="10 11">CBS 675.73</strain>
    </source>
</reference>
<dbReference type="GO" id="GO:0020037">
    <property type="term" value="F:heme binding"/>
    <property type="evidence" value="ECO:0007669"/>
    <property type="project" value="UniProtKB-UniRule"/>
</dbReference>
<dbReference type="GO" id="GO:0034599">
    <property type="term" value="P:cellular response to oxidative stress"/>
    <property type="evidence" value="ECO:0007669"/>
    <property type="project" value="InterPro"/>
</dbReference>
<evidence type="ECO:0000256" key="7">
    <source>
        <dbReference type="ARBA" id="ARBA00023004"/>
    </source>
</evidence>
<comment type="caution">
    <text evidence="10">The sequence shown here is derived from an EMBL/GenBank/DDBJ whole genome shotgun (WGS) entry which is preliminary data.</text>
</comment>
<dbReference type="PRINTS" id="PR00458">
    <property type="entry name" value="PEROXIDASE"/>
</dbReference>
<evidence type="ECO:0000256" key="3">
    <source>
        <dbReference type="ARBA" id="ARBA00022559"/>
    </source>
</evidence>
<dbReference type="PANTHER" id="PTHR31356">
    <property type="entry name" value="THYLAKOID LUMENAL 29 KDA PROTEIN, CHLOROPLASTIC-RELATED"/>
    <property type="match status" value="1"/>
</dbReference>
<comment type="similarity">
    <text evidence="2">Belongs to the peroxidase family. Cytochrome c peroxidase subfamily.</text>
</comment>
<feature type="domain" description="Plant heme peroxidase family profile" evidence="9">
    <location>
        <begin position="51"/>
        <end position="311"/>
    </location>
</feature>
<evidence type="ECO:0000313" key="10">
    <source>
        <dbReference type="EMBL" id="TPX77653.1"/>
    </source>
</evidence>
<dbReference type="InterPro" id="IPR002016">
    <property type="entry name" value="Haem_peroxidase"/>
</dbReference>
<dbReference type="PROSITE" id="PS50873">
    <property type="entry name" value="PEROXIDASE_4"/>
    <property type="match status" value="1"/>
</dbReference>
<comment type="function">
    <text evidence="1">Destroys radicals which are normally produced within the cells and which are toxic to biological systems.</text>
</comment>
<keyword evidence="11" id="KW-1185">Reference proteome</keyword>
<dbReference type="Gene3D" id="1.10.520.10">
    <property type="match status" value="1"/>
</dbReference>
<keyword evidence="3 8" id="KW-0575">Peroxidase</keyword>
<evidence type="ECO:0000256" key="4">
    <source>
        <dbReference type="ARBA" id="ARBA00022617"/>
    </source>
</evidence>
<dbReference type="EMBL" id="QEAP01000016">
    <property type="protein sequence ID" value="TPX77653.1"/>
    <property type="molecule type" value="Genomic_DNA"/>
</dbReference>
<dbReference type="Pfam" id="PF00141">
    <property type="entry name" value="peroxidase"/>
    <property type="match status" value="1"/>
</dbReference>
<dbReference type="OrthoDB" id="2859658at2759"/>
<gene>
    <name evidence="10" type="ORF">CcCBS67573_g01073</name>
</gene>
<evidence type="ECO:0000313" key="11">
    <source>
        <dbReference type="Proteomes" id="UP000320333"/>
    </source>
</evidence>
<dbReference type="InterPro" id="IPR019793">
    <property type="entry name" value="Peroxidases_heam-ligand_BS"/>
</dbReference>
<dbReference type="GO" id="GO:0004601">
    <property type="term" value="F:peroxidase activity"/>
    <property type="evidence" value="ECO:0007669"/>
    <property type="project" value="UniProtKB-KW"/>
</dbReference>
<dbReference type="InterPro" id="IPR019794">
    <property type="entry name" value="Peroxidases_AS"/>
</dbReference>
<evidence type="ECO:0000256" key="1">
    <source>
        <dbReference type="ARBA" id="ARBA00003917"/>
    </source>
</evidence>
<dbReference type="FunFam" id="1.10.420.10:FF:000009">
    <property type="entry name" value="Ascorbate peroxidase"/>
    <property type="match status" value="1"/>
</dbReference>
<dbReference type="InterPro" id="IPR002207">
    <property type="entry name" value="Peroxidase_I"/>
</dbReference>
<dbReference type="STRING" id="246404.A0A507FN36"/>
<dbReference type="Proteomes" id="UP000320333">
    <property type="component" value="Unassembled WGS sequence"/>
</dbReference>
<dbReference type="PANTHER" id="PTHR31356:SF36">
    <property type="entry name" value="L-ASCORBATE PEROXIDASE 3"/>
    <property type="match status" value="1"/>
</dbReference>
<keyword evidence="7" id="KW-0408">Iron</keyword>
<evidence type="ECO:0000256" key="8">
    <source>
        <dbReference type="RuleBase" id="RU363051"/>
    </source>
</evidence>
<dbReference type="CDD" id="cd00691">
    <property type="entry name" value="ascorbate_peroxidase"/>
    <property type="match status" value="1"/>
</dbReference>
<evidence type="ECO:0000256" key="6">
    <source>
        <dbReference type="ARBA" id="ARBA00023002"/>
    </source>
</evidence>
<dbReference type="SUPFAM" id="SSF48113">
    <property type="entry name" value="Heme-dependent peroxidases"/>
    <property type="match status" value="1"/>
</dbReference>
<dbReference type="FunFam" id="1.10.520.10:FF:000005">
    <property type="entry name" value="Cytochrome c peroxidase"/>
    <property type="match status" value="1"/>
</dbReference>
<evidence type="ECO:0000259" key="9">
    <source>
        <dbReference type="PROSITE" id="PS50873"/>
    </source>
</evidence>
<dbReference type="GO" id="GO:0042744">
    <property type="term" value="P:hydrogen peroxide catabolic process"/>
    <property type="evidence" value="ECO:0007669"/>
    <property type="project" value="TreeGrafter"/>
</dbReference>
<dbReference type="EC" id="1.11.1.-" evidence="8"/>
<organism evidence="10 11">
    <name type="scientific">Chytriomyces confervae</name>
    <dbReference type="NCBI Taxonomy" id="246404"/>
    <lineage>
        <taxon>Eukaryota</taxon>
        <taxon>Fungi</taxon>
        <taxon>Fungi incertae sedis</taxon>
        <taxon>Chytridiomycota</taxon>
        <taxon>Chytridiomycota incertae sedis</taxon>
        <taxon>Chytridiomycetes</taxon>
        <taxon>Chytridiales</taxon>
        <taxon>Chytriomycetaceae</taxon>
        <taxon>Chytriomyces</taxon>
    </lineage>
</organism>
<dbReference type="AlphaFoldDB" id="A0A507FN36"/>
<dbReference type="PROSITE" id="PS00435">
    <property type="entry name" value="PEROXIDASE_1"/>
    <property type="match status" value="1"/>
</dbReference>
<dbReference type="InterPro" id="IPR010255">
    <property type="entry name" value="Haem_peroxidase_sf"/>
</dbReference>
<dbReference type="PRINTS" id="PR00459">
    <property type="entry name" value="ASPEROXIDASE"/>
</dbReference>
<keyword evidence="4" id="KW-0349">Heme</keyword>
<evidence type="ECO:0000256" key="5">
    <source>
        <dbReference type="ARBA" id="ARBA00022723"/>
    </source>
</evidence>
<accession>A0A507FN36</accession>
<sequence length="342" mass="38163">MTSSPSSDTVNYALVAQDIRAILPRPSYDNGNIGPILIRLAWHSAGTYSKLDGTGGSNGATMRFEPESSDAANAGLDVARGFLEPIKLKHPGISYADLWTLAGAVSVEALGGPRIPWKHGRTDSMPMPEHHPPISTSTNSTQKCPFTRPVPANGRLPDAALDATHLRVIFYRMGFSDRDIVALSGAHSLGMCHTDRSGYDGVWTHYPNEFSNRFYQVLLDLKWKKRDWDDWTGPEQYMEEGPEQLMMLPTDMALLWDPHFKKYVQVYARDQDLFFADFADAFGRLLELGVVRDGREVAASCPARPKVVFVDDARAPHSAIAQESWFARLKKRMALLTRKLKN</sequence>
<name>A0A507FN36_9FUNG</name>
<protein>
    <recommendedName>
        <fullName evidence="8">Peroxidase</fullName>
        <ecNumber evidence="8">1.11.1.-</ecNumber>
    </recommendedName>
</protein>
<dbReference type="GO" id="GO:0000302">
    <property type="term" value="P:response to reactive oxygen species"/>
    <property type="evidence" value="ECO:0007669"/>
    <property type="project" value="TreeGrafter"/>
</dbReference>
<keyword evidence="6 8" id="KW-0560">Oxidoreductase</keyword>
<dbReference type="Gene3D" id="1.10.420.10">
    <property type="entry name" value="Peroxidase, domain 2"/>
    <property type="match status" value="1"/>
</dbReference>
<proteinExistence type="inferred from homology"/>
<dbReference type="PROSITE" id="PS00436">
    <property type="entry name" value="PEROXIDASE_2"/>
    <property type="match status" value="1"/>
</dbReference>
<evidence type="ECO:0000256" key="2">
    <source>
        <dbReference type="ARBA" id="ARBA00005997"/>
    </source>
</evidence>